<dbReference type="Proteomes" id="UP000693970">
    <property type="component" value="Unassembled WGS sequence"/>
</dbReference>
<protein>
    <submittedName>
        <fullName evidence="2">Uncharacterized protein</fullName>
    </submittedName>
</protein>
<evidence type="ECO:0000313" key="2">
    <source>
        <dbReference type="EMBL" id="KAG7345006.1"/>
    </source>
</evidence>
<feature type="compositionally biased region" description="Acidic residues" evidence="1">
    <location>
        <begin position="22"/>
        <end position="42"/>
    </location>
</feature>
<accession>A0A9K3KKH2</accession>
<keyword evidence="3" id="KW-1185">Reference proteome</keyword>
<proteinExistence type="predicted"/>
<comment type="caution">
    <text evidence="2">The sequence shown here is derived from an EMBL/GenBank/DDBJ whole genome shotgun (WGS) entry which is preliminary data.</text>
</comment>
<evidence type="ECO:0000313" key="3">
    <source>
        <dbReference type="Proteomes" id="UP000693970"/>
    </source>
</evidence>
<sequence>MEQANTEIKLLKHLLGKKVPMELEDDSNTGEGVFEETDEENEFGEREPDNGPDRELHHDTNNIYSNQPRHQHRWDPEKLDCVRQWMSYLFRDPNEPSKSFFKVQRECQFTHSVVDRSEVITDELVHCSPFTDVVLMGVDKTLVEELYPVPFNCLDTDQGKTIIRTHAATSDAQKAYADMREYCLRSARAELNAADHLAYITNAKLGNGQWRGTAESFILNWQDRLRKHTDTLKDKSAALHDTTKLALLQNAVSLIPQLNDVKLRANQYNSATKQVTTYAEYVAFLVTASQQYDRTNS</sequence>
<dbReference type="AlphaFoldDB" id="A0A9K3KKH2"/>
<feature type="region of interest" description="Disordered" evidence="1">
    <location>
        <begin position="21"/>
        <end position="71"/>
    </location>
</feature>
<reference evidence="2" key="2">
    <citation type="submission" date="2021-04" db="EMBL/GenBank/DDBJ databases">
        <authorList>
            <person name="Podell S."/>
        </authorList>
    </citation>
    <scope>NUCLEOTIDE SEQUENCE</scope>
    <source>
        <strain evidence="2">Hildebrandi</strain>
    </source>
</reference>
<organism evidence="2 3">
    <name type="scientific">Nitzschia inconspicua</name>
    <dbReference type="NCBI Taxonomy" id="303405"/>
    <lineage>
        <taxon>Eukaryota</taxon>
        <taxon>Sar</taxon>
        <taxon>Stramenopiles</taxon>
        <taxon>Ochrophyta</taxon>
        <taxon>Bacillariophyta</taxon>
        <taxon>Bacillariophyceae</taxon>
        <taxon>Bacillariophycidae</taxon>
        <taxon>Bacillariales</taxon>
        <taxon>Bacillariaceae</taxon>
        <taxon>Nitzschia</taxon>
    </lineage>
</organism>
<feature type="compositionally biased region" description="Basic and acidic residues" evidence="1">
    <location>
        <begin position="43"/>
        <end position="60"/>
    </location>
</feature>
<gene>
    <name evidence="2" type="ORF">IV203_032537</name>
</gene>
<name>A0A9K3KKH2_9STRA</name>
<reference evidence="2" key="1">
    <citation type="journal article" date="2021" name="Sci. Rep.">
        <title>Diploid genomic architecture of Nitzschia inconspicua, an elite biomass production diatom.</title>
        <authorList>
            <person name="Oliver A."/>
            <person name="Podell S."/>
            <person name="Pinowska A."/>
            <person name="Traller J.C."/>
            <person name="Smith S.R."/>
            <person name="McClure R."/>
            <person name="Beliaev A."/>
            <person name="Bohutskyi P."/>
            <person name="Hill E.A."/>
            <person name="Rabines A."/>
            <person name="Zheng H."/>
            <person name="Allen L.Z."/>
            <person name="Kuo A."/>
            <person name="Grigoriev I.V."/>
            <person name="Allen A.E."/>
            <person name="Hazlebeck D."/>
            <person name="Allen E.E."/>
        </authorList>
    </citation>
    <scope>NUCLEOTIDE SEQUENCE</scope>
    <source>
        <strain evidence="2">Hildebrandi</strain>
    </source>
</reference>
<dbReference type="EMBL" id="JAGRRH010000022">
    <property type="protein sequence ID" value="KAG7345006.1"/>
    <property type="molecule type" value="Genomic_DNA"/>
</dbReference>
<evidence type="ECO:0000256" key="1">
    <source>
        <dbReference type="SAM" id="MobiDB-lite"/>
    </source>
</evidence>